<dbReference type="Pfam" id="PF10447">
    <property type="entry name" value="EXOSC1"/>
    <property type="match status" value="1"/>
</dbReference>
<proteinExistence type="predicted"/>
<dbReference type="GO" id="GO:0006396">
    <property type="term" value="P:RNA processing"/>
    <property type="evidence" value="ECO:0007669"/>
    <property type="project" value="InterPro"/>
</dbReference>
<dbReference type="GO" id="GO:0000176">
    <property type="term" value="C:nuclear exosome (RNase complex)"/>
    <property type="evidence" value="ECO:0007669"/>
    <property type="project" value="TreeGrafter"/>
</dbReference>
<evidence type="ECO:0000256" key="2">
    <source>
        <dbReference type="ARBA" id="ARBA00022490"/>
    </source>
</evidence>
<protein>
    <recommendedName>
        <fullName evidence="5">S1 motif domain-containing protein</fullName>
    </recommendedName>
</protein>
<dbReference type="EMBL" id="HBGO01017187">
    <property type="protein sequence ID" value="CAD9338721.1"/>
    <property type="molecule type" value="Transcribed_RNA"/>
</dbReference>
<dbReference type="AlphaFoldDB" id="A0A7S1ZHK5"/>
<evidence type="ECO:0000313" key="6">
    <source>
        <dbReference type="EMBL" id="CAD9338721.1"/>
    </source>
</evidence>
<dbReference type="GO" id="GO:0005730">
    <property type="term" value="C:nucleolus"/>
    <property type="evidence" value="ECO:0007669"/>
    <property type="project" value="UniProtKB-SubCell"/>
</dbReference>
<feature type="region of interest" description="Disordered" evidence="4">
    <location>
        <begin position="1"/>
        <end position="34"/>
    </location>
</feature>
<dbReference type="Pfam" id="PF14382">
    <property type="entry name" value="ECR1_N"/>
    <property type="match status" value="1"/>
</dbReference>
<name>A0A7S1ZHK5_TRICV</name>
<dbReference type="GO" id="GO:0005737">
    <property type="term" value="C:cytoplasm"/>
    <property type="evidence" value="ECO:0007669"/>
    <property type="project" value="TreeGrafter"/>
</dbReference>
<dbReference type="PROSITE" id="PS50126">
    <property type="entry name" value="S1"/>
    <property type="match status" value="1"/>
</dbReference>
<dbReference type="PANTHER" id="PTHR12686">
    <property type="entry name" value="3'-5' EXORIBONUCLEASE CSL4-RELATED"/>
    <property type="match status" value="1"/>
</dbReference>
<dbReference type="GO" id="GO:0003723">
    <property type="term" value="F:RNA binding"/>
    <property type="evidence" value="ECO:0007669"/>
    <property type="project" value="InterPro"/>
</dbReference>
<dbReference type="SUPFAM" id="SSF50249">
    <property type="entry name" value="Nucleic acid-binding proteins"/>
    <property type="match status" value="1"/>
</dbReference>
<dbReference type="Gene3D" id="2.40.50.100">
    <property type="match status" value="1"/>
</dbReference>
<dbReference type="InterPro" id="IPR025721">
    <property type="entry name" value="Exosome_cplx_N_dom"/>
</dbReference>
<sequence length="231" mass="23958">MPPSAPKLRYDPGTPVAPGDRIGGARRVASGPGTYVRGGNVYASSAGRLKLSSPGADGSSASSNPTVSVELFGNKRRASSQVLSVGTIVLGRIARIETRAAYVEIVASAGFEGDPGGALRESHSGMIRREDVRSGVSEEVEMRESFLPGDVVLARIVSLGDARRYGLSTAEGELGVVRAVSASSGQEMRPLNWKEMVCPMTGVKEMRKCARPAAEGGGTTAGPMATPIKKG</sequence>
<dbReference type="InterPro" id="IPR012340">
    <property type="entry name" value="NA-bd_OB-fold"/>
</dbReference>
<dbReference type="InterPro" id="IPR019495">
    <property type="entry name" value="EXOSC1_C"/>
</dbReference>
<evidence type="ECO:0000256" key="4">
    <source>
        <dbReference type="SAM" id="MobiDB-lite"/>
    </source>
</evidence>
<keyword evidence="3" id="KW-0271">Exosome</keyword>
<evidence type="ECO:0000259" key="5">
    <source>
        <dbReference type="PROSITE" id="PS50126"/>
    </source>
</evidence>
<dbReference type="InterPro" id="IPR003029">
    <property type="entry name" value="S1_domain"/>
</dbReference>
<dbReference type="SMART" id="SM00316">
    <property type="entry name" value="S1"/>
    <property type="match status" value="1"/>
</dbReference>
<comment type="subcellular location">
    <subcellularLocation>
        <location evidence="1">Nucleus</location>
        <location evidence="1">Nucleolus</location>
    </subcellularLocation>
</comment>
<reference evidence="6" key="1">
    <citation type="submission" date="2021-01" db="EMBL/GenBank/DDBJ databases">
        <authorList>
            <person name="Corre E."/>
            <person name="Pelletier E."/>
            <person name="Niang G."/>
            <person name="Scheremetjew M."/>
            <person name="Finn R."/>
            <person name="Kale V."/>
            <person name="Holt S."/>
            <person name="Cochrane G."/>
            <person name="Meng A."/>
            <person name="Brown T."/>
            <person name="Cohen L."/>
        </authorList>
    </citation>
    <scope>NUCLEOTIDE SEQUENCE</scope>
    <source>
        <strain evidence="6">Grunow 1884</strain>
    </source>
</reference>
<evidence type="ECO:0000256" key="3">
    <source>
        <dbReference type="ARBA" id="ARBA00022835"/>
    </source>
</evidence>
<accession>A0A7S1ZHK5</accession>
<dbReference type="SUPFAM" id="SSF110324">
    <property type="entry name" value="Ribosomal L27 protein-like"/>
    <property type="match status" value="1"/>
</dbReference>
<evidence type="ECO:0000256" key="1">
    <source>
        <dbReference type="ARBA" id="ARBA00004604"/>
    </source>
</evidence>
<dbReference type="InterPro" id="IPR039771">
    <property type="entry name" value="Csl4"/>
</dbReference>
<dbReference type="Gene3D" id="2.40.50.140">
    <property type="entry name" value="Nucleic acid-binding proteins"/>
    <property type="match status" value="1"/>
</dbReference>
<keyword evidence="2" id="KW-0963">Cytoplasm</keyword>
<gene>
    <name evidence="6" type="ORF">OSIN01602_LOCUS9791</name>
</gene>
<feature type="domain" description="S1 motif" evidence="5">
    <location>
        <begin position="86"/>
        <end position="170"/>
    </location>
</feature>
<dbReference type="PANTHER" id="PTHR12686:SF8">
    <property type="entry name" value="EXOSOME COMPLEX COMPONENT CSL4"/>
    <property type="match status" value="1"/>
</dbReference>
<organism evidence="6">
    <name type="scientific">Trieres chinensis</name>
    <name type="common">Marine centric diatom</name>
    <name type="synonym">Odontella sinensis</name>
    <dbReference type="NCBI Taxonomy" id="1514140"/>
    <lineage>
        <taxon>Eukaryota</taxon>
        <taxon>Sar</taxon>
        <taxon>Stramenopiles</taxon>
        <taxon>Ochrophyta</taxon>
        <taxon>Bacillariophyta</taxon>
        <taxon>Mediophyceae</taxon>
        <taxon>Biddulphiophycidae</taxon>
        <taxon>Eupodiscales</taxon>
        <taxon>Parodontellaceae</taxon>
        <taxon>Trieres</taxon>
    </lineage>
</organism>